<sequence>MSSHIKSGQVILAAKDVYRSFDDGRNQVEVLKGINLEVHQGEFVAVIGASGSGKSTLLHVLGGLDRPSKGEVLLNGQRFDHLDETTRGNLRNQHLGFVYQFHHLLPEFSALENVCMPLMLRKGTEFKQVKQKAEKLLDQVGLSHRLTHKPGELSGGERQRVALARALVTEPELVLADEPTGNLDRHTAEGIFDLLTELRKEHNMAMLVVTHDESLAKSADRILQMRDGRWFEN</sequence>
<dbReference type="PROSITE" id="PS00211">
    <property type="entry name" value="ABC_TRANSPORTER_1"/>
    <property type="match status" value="1"/>
</dbReference>
<dbReference type="SUPFAM" id="SSF52540">
    <property type="entry name" value="P-loop containing nucleoside triphosphate hydrolases"/>
    <property type="match status" value="1"/>
</dbReference>
<dbReference type="Proteomes" id="UP000196536">
    <property type="component" value="Unassembled WGS sequence"/>
</dbReference>
<dbReference type="AlphaFoldDB" id="A0A1Z9YU40"/>
<dbReference type="InterPro" id="IPR015854">
    <property type="entry name" value="ABC_transpr_LolD-like"/>
</dbReference>
<evidence type="ECO:0000259" key="9">
    <source>
        <dbReference type="PROSITE" id="PS50893"/>
    </source>
</evidence>
<feature type="domain" description="ABC transporter" evidence="9">
    <location>
        <begin position="12"/>
        <end position="233"/>
    </location>
</feature>
<keyword evidence="11" id="KW-1185">Reference proteome</keyword>
<dbReference type="RefSeq" id="WP_087621750.1">
    <property type="nucleotide sequence ID" value="NZ_NEXX01000007.1"/>
</dbReference>
<dbReference type="PANTHER" id="PTHR24220:SF689">
    <property type="entry name" value="LIPOPROTEIN-RELEASING SYSTEM ATP-BINDING PROTEIN LOLD"/>
    <property type="match status" value="1"/>
</dbReference>
<dbReference type="EMBL" id="NEXX01000007">
    <property type="protein sequence ID" value="OUY05717.1"/>
    <property type="molecule type" value="Genomic_DNA"/>
</dbReference>
<accession>A0A1Z9YU40</accession>
<dbReference type="GO" id="GO:0005524">
    <property type="term" value="F:ATP binding"/>
    <property type="evidence" value="ECO:0007669"/>
    <property type="project" value="UniProtKB-UniRule"/>
</dbReference>
<dbReference type="Gene3D" id="3.40.50.300">
    <property type="entry name" value="P-loop containing nucleotide triphosphate hydrolases"/>
    <property type="match status" value="1"/>
</dbReference>
<dbReference type="InterPro" id="IPR003439">
    <property type="entry name" value="ABC_transporter-like_ATP-bd"/>
</dbReference>
<proteinExistence type="inferred from homology"/>
<keyword evidence="2 8" id="KW-1003">Cell membrane</keyword>
<keyword evidence="1 8" id="KW-0813">Transport</keyword>
<evidence type="ECO:0000256" key="4">
    <source>
        <dbReference type="ARBA" id="ARBA00022741"/>
    </source>
</evidence>
<dbReference type="InterPro" id="IPR017911">
    <property type="entry name" value="MacB-like_ATP-bd"/>
</dbReference>
<comment type="subunit">
    <text evidence="8">The complex is composed of two ATP-binding proteins (LolD) and two transmembrane proteins (LolC and LolE).</text>
</comment>
<dbReference type="InterPro" id="IPR011924">
    <property type="entry name" value="LolD_lipo_ATP-bd"/>
</dbReference>
<keyword evidence="4 8" id="KW-0547">Nucleotide-binding</keyword>
<comment type="function">
    <text evidence="8">Part of the ABC transporter complex LolCDE involved in the translocation of mature outer membrane-directed lipoproteins, from the inner membrane to the periplasmic chaperone, LolA. Responsible for the formation of the LolA-lipoprotein complex in an ATP-dependent manner.</text>
</comment>
<dbReference type="CDD" id="cd03255">
    <property type="entry name" value="ABC_MJ0796_LolCDE_FtsE"/>
    <property type="match status" value="1"/>
</dbReference>
<dbReference type="NCBIfam" id="TIGR02211">
    <property type="entry name" value="LolD_lipo_ex"/>
    <property type="match status" value="1"/>
</dbReference>
<evidence type="ECO:0000256" key="8">
    <source>
        <dbReference type="RuleBase" id="RU367068"/>
    </source>
</evidence>
<dbReference type="InterPro" id="IPR027417">
    <property type="entry name" value="P-loop_NTPase"/>
</dbReference>
<dbReference type="PROSITE" id="PS50893">
    <property type="entry name" value="ABC_TRANSPORTER_2"/>
    <property type="match status" value="1"/>
</dbReference>
<comment type="similarity">
    <text evidence="8">Belongs to the ABC transporter superfamily. Lipoprotein translocase (TC 3.A.1.125) family.</text>
</comment>
<dbReference type="GO" id="GO:0089705">
    <property type="term" value="P:protein localization to outer membrane"/>
    <property type="evidence" value="ECO:0007669"/>
    <property type="project" value="TreeGrafter"/>
</dbReference>
<evidence type="ECO:0000313" key="10">
    <source>
        <dbReference type="EMBL" id="OUY05717.1"/>
    </source>
</evidence>
<evidence type="ECO:0000256" key="6">
    <source>
        <dbReference type="ARBA" id="ARBA00022967"/>
    </source>
</evidence>
<gene>
    <name evidence="8" type="primary">lolD</name>
    <name evidence="10" type="ORF">CAP51_15930</name>
</gene>
<dbReference type="OrthoDB" id="9801477at2"/>
<name>A0A1Z9YU40_9GAMM</name>
<dbReference type="Pfam" id="PF00005">
    <property type="entry name" value="ABC_tran"/>
    <property type="match status" value="1"/>
</dbReference>
<keyword evidence="10" id="KW-0449">Lipoprotein</keyword>
<keyword evidence="5 8" id="KW-0067">ATP-binding</keyword>
<dbReference type="InterPro" id="IPR003593">
    <property type="entry name" value="AAA+_ATPase"/>
</dbReference>
<evidence type="ECO:0000256" key="5">
    <source>
        <dbReference type="ARBA" id="ARBA00022840"/>
    </source>
</evidence>
<keyword evidence="7 8" id="KW-0472">Membrane</keyword>
<evidence type="ECO:0000256" key="2">
    <source>
        <dbReference type="ARBA" id="ARBA00022475"/>
    </source>
</evidence>
<keyword evidence="6 8" id="KW-1278">Translocase</keyword>
<dbReference type="PANTHER" id="PTHR24220">
    <property type="entry name" value="IMPORT ATP-BINDING PROTEIN"/>
    <property type="match status" value="1"/>
</dbReference>
<dbReference type="SMART" id="SM00382">
    <property type="entry name" value="AAA"/>
    <property type="match status" value="1"/>
</dbReference>
<evidence type="ECO:0000256" key="1">
    <source>
        <dbReference type="ARBA" id="ARBA00022448"/>
    </source>
</evidence>
<dbReference type="GO" id="GO:0005886">
    <property type="term" value="C:plasma membrane"/>
    <property type="evidence" value="ECO:0007669"/>
    <property type="project" value="UniProtKB-SubCell"/>
</dbReference>
<evidence type="ECO:0000256" key="7">
    <source>
        <dbReference type="ARBA" id="ARBA00023136"/>
    </source>
</evidence>
<dbReference type="GO" id="GO:0022857">
    <property type="term" value="F:transmembrane transporter activity"/>
    <property type="evidence" value="ECO:0007669"/>
    <property type="project" value="TreeGrafter"/>
</dbReference>
<organism evidence="10 11">
    <name type="scientific">Acinetobacter populi</name>
    <dbReference type="NCBI Taxonomy" id="1582270"/>
    <lineage>
        <taxon>Bacteria</taxon>
        <taxon>Pseudomonadati</taxon>
        <taxon>Pseudomonadota</taxon>
        <taxon>Gammaproteobacteria</taxon>
        <taxon>Moraxellales</taxon>
        <taxon>Moraxellaceae</taxon>
        <taxon>Acinetobacter</taxon>
    </lineage>
</organism>
<dbReference type="GO" id="GO:0044874">
    <property type="term" value="P:lipoprotein localization to outer membrane"/>
    <property type="evidence" value="ECO:0007669"/>
    <property type="project" value="TreeGrafter"/>
</dbReference>
<comment type="caution">
    <text evidence="10">The sequence shown here is derived from an EMBL/GenBank/DDBJ whole genome shotgun (WGS) entry which is preliminary data.</text>
</comment>
<evidence type="ECO:0000313" key="11">
    <source>
        <dbReference type="Proteomes" id="UP000196536"/>
    </source>
</evidence>
<protein>
    <recommendedName>
        <fullName evidence="8">Lipoprotein-releasing system ATP-binding protein LolD</fullName>
        <ecNumber evidence="8">7.6.2.-</ecNumber>
    </recommendedName>
</protein>
<dbReference type="InterPro" id="IPR017871">
    <property type="entry name" value="ABC_transporter-like_CS"/>
</dbReference>
<comment type="subcellular location">
    <subcellularLocation>
        <location evidence="8">Cell inner membrane</location>
        <topology evidence="8">Peripheral membrane protein</topology>
    </subcellularLocation>
</comment>
<evidence type="ECO:0000256" key="3">
    <source>
        <dbReference type="ARBA" id="ARBA00022519"/>
    </source>
</evidence>
<dbReference type="EC" id="7.6.2.-" evidence="8"/>
<reference evidence="10 11" key="1">
    <citation type="submission" date="2017-05" db="EMBL/GenBank/DDBJ databases">
        <title>Acinetobacter populi ANC 5415 (= PBJ7), whole genome shotgun sequencing project.</title>
        <authorList>
            <person name="Nemec A."/>
            <person name="Radolfova-Krizova L."/>
        </authorList>
    </citation>
    <scope>NUCLEOTIDE SEQUENCE [LARGE SCALE GENOMIC DNA]</scope>
    <source>
        <strain evidence="10 11">PBJ7</strain>
    </source>
</reference>
<dbReference type="GO" id="GO:0016887">
    <property type="term" value="F:ATP hydrolysis activity"/>
    <property type="evidence" value="ECO:0007669"/>
    <property type="project" value="InterPro"/>
</dbReference>
<dbReference type="FunFam" id="3.40.50.300:FF:000230">
    <property type="entry name" value="Lipoprotein-releasing system ATP-binding protein LolD"/>
    <property type="match status" value="1"/>
</dbReference>
<keyword evidence="3 8" id="KW-0997">Cell inner membrane</keyword>